<gene>
    <name evidence="6" type="ORF">CWB74_03305</name>
</gene>
<dbReference type="SUPFAM" id="SSF111331">
    <property type="entry name" value="NAD kinase/diacylglycerol kinase-like"/>
    <property type="match status" value="1"/>
</dbReference>
<reference evidence="7" key="2">
    <citation type="submission" date="2019-06" db="EMBL/GenBank/DDBJ databases">
        <title>Co-occurence of chitin degradation, pigmentation and bioactivity in marine Pseudoalteromonas.</title>
        <authorList>
            <person name="Sonnenschein E.C."/>
            <person name="Bech P.K."/>
        </authorList>
    </citation>
    <scope>NUCLEOTIDE SEQUENCE [LARGE SCALE GENOMIC DNA]</scope>
    <source>
        <strain evidence="7">S1607</strain>
    </source>
</reference>
<dbReference type="Gene3D" id="2.60.200.40">
    <property type="match status" value="1"/>
</dbReference>
<dbReference type="Proteomes" id="UP000305423">
    <property type="component" value="Unassembled WGS sequence"/>
</dbReference>
<comment type="caution">
    <text evidence="6">The sequence shown here is derived from an EMBL/GenBank/DDBJ whole genome shotgun (WGS) entry which is preliminary data.</text>
</comment>
<evidence type="ECO:0000313" key="7">
    <source>
        <dbReference type="Proteomes" id="UP000305423"/>
    </source>
</evidence>
<dbReference type="RefSeq" id="WP_045964669.1">
    <property type="nucleotide sequence ID" value="NZ_JXXW01000038.1"/>
</dbReference>
<evidence type="ECO:0000256" key="4">
    <source>
        <dbReference type="ARBA" id="ARBA00022840"/>
    </source>
</evidence>
<evidence type="ECO:0000256" key="2">
    <source>
        <dbReference type="ARBA" id="ARBA00022741"/>
    </source>
</evidence>
<dbReference type="InterPro" id="IPR045540">
    <property type="entry name" value="YegS/DAGK_C"/>
</dbReference>
<dbReference type="GO" id="GO:0005524">
    <property type="term" value="F:ATP binding"/>
    <property type="evidence" value="ECO:0007669"/>
    <property type="project" value="UniProtKB-KW"/>
</dbReference>
<dbReference type="PANTHER" id="PTHR12358:SF54">
    <property type="entry name" value="SPHINGOSINE KINASE RELATED PROTEIN"/>
    <property type="match status" value="1"/>
</dbReference>
<dbReference type="InterPro" id="IPR017438">
    <property type="entry name" value="ATP-NAD_kinase_N"/>
</dbReference>
<keyword evidence="3 6" id="KW-0418">Kinase</keyword>
<dbReference type="PROSITE" id="PS50146">
    <property type="entry name" value="DAGK"/>
    <property type="match status" value="1"/>
</dbReference>
<dbReference type="PANTHER" id="PTHR12358">
    <property type="entry name" value="SPHINGOSINE KINASE"/>
    <property type="match status" value="1"/>
</dbReference>
<evidence type="ECO:0000256" key="1">
    <source>
        <dbReference type="ARBA" id="ARBA00022679"/>
    </source>
</evidence>
<keyword evidence="1" id="KW-0808">Transferase</keyword>
<dbReference type="Gene3D" id="3.40.50.10330">
    <property type="entry name" value="Probable inorganic polyphosphate/atp-NAD kinase, domain 1"/>
    <property type="match status" value="1"/>
</dbReference>
<accession>A0AAQ2EWA8</accession>
<dbReference type="EMBL" id="PNEL01000009">
    <property type="protein sequence ID" value="TMN80906.1"/>
    <property type="molecule type" value="Genomic_DNA"/>
</dbReference>
<dbReference type="GO" id="GO:0016301">
    <property type="term" value="F:kinase activity"/>
    <property type="evidence" value="ECO:0007669"/>
    <property type="project" value="UniProtKB-KW"/>
</dbReference>
<evidence type="ECO:0000259" key="5">
    <source>
        <dbReference type="PROSITE" id="PS50146"/>
    </source>
</evidence>
<organism evidence="6 7">
    <name type="scientific">Pseudoalteromonas piscicida</name>
    <dbReference type="NCBI Taxonomy" id="43662"/>
    <lineage>
        <taxon>Bacteria</taxon>
        <taxon>Pseudomonadati</taxon>
        <taxon>Pseudomonadota</taxon>
        <taxon>Gammaproteobacteria</taxon>
        <taxon>Alteromonadales</taxon>
        <taxon>Pseudoalteromonadaceae</taxon>
        <taxon>Pseudoalteromonas</taxon>
    </lineage>
</organism>
<dbReference type="AlphaFoldDB" id="A0AAQ2EWA8"/>
<feature type="domain" description="DAGKc" evidence="5">
    <location>
        <begin position="1"/>
        <end position="123"/>
    </location>
</feature>
<dbReference type="InterPro" id="IPR005218">
    <property type="entry name" value="Diacylglycerol/lipid_kinase"/>
</dbReference>
<evidence type="ECO:0000256" key="3">
    <source>
        <dbReference type="ARBA" id="ARBA00022777"/>
    </source>
</evidence>
<dbReference type="InterPro" id="IPR050187">
    <property type="entry name" value="Lipid_Phosphate_FormReg"/>
</dbReference>
<proteinExistence type="predicted"/>
<keyword evidence="4" id="KW-0067">ATP-binding</keyword>
<dbReference type="InterPro" id="IPR016064">
    <property type="entry name" value="NAD/diacylglycerol_kinase_sf"/>
</dbReference>
<dbReference type="Pfam" id="PF00781">
    <property type="entry name" value="DAGK_cat"/>
    <property type="match status" value="1"/>
</dbReference>
<dbReference type="InterPro" id="IPR001206">
    <property type="entry name" value="Diacylglycerol_kinase_cat_dom"/>
</dbReference>
<evidence type="ECO:0000313" key="6">
    <source>
        <dbReference type="EMBL" id="TMN80906.1"/>
    </source>
</evidence>
<protein>
    <submittedName>
        <fullName evidence="6">Diacylglycerol kinase</fullName>
    </submittedName>
</protein>
<reference evidence="6 7" key="1">
    <citation type="submission" date="2017-12" db="EMBL/GenBank/DDBJ databases">
        <authorList>
            <person name="Paulsen S."/>
            <person name="Gram L.K."/>
        </authorList>
    </citation>
    <scope>NUCLEOTIDE SEQUENCE [LARGE SCALE GENOMIC DNA]</scope>
    <source>
        <strain evidence="6 7">S1607</strain>
    </source>
</reference>
<sequence>MLVVVNPLAGAEGKAQIAWLKQQLTQQQLTATWFNTTGNFVADRDAIAQAATTGVSVVVIGGDGTLHLVANAIAERDNTLALLPAGTGNDFARQFNYSKAQWRAAVFSDQVTSIDLGKVDGRWFVNVAGIGFNAHVMNNLGQTKRLGKLSYTYAGLMSLFTAKLIRYRSNVGPELGMMLLLANGKHFGAGLTPAPMACLDDGQLELLWFTPQTHWQRVILFVNMLLKRHMGTRNVHHGRIAELFIEQEGYDIEADGEIVGRTPATITCCRRALSIKKAPL</sequence>
<dbReference type="GO" id="GO:0008654">
    <property type="term" value="P:phospholipid biosynthetic process"/>
    <property type="evidence" value="ECO:0007669"/>
    <property type="project" value="InterPro"/>
</dbReference>
<name>A0AAQ2EWA8_PSEO7</name>
<dbReference type="NCBIfam" id="TIGR00147">
    <property type="entry name" value="YegS/Rv2252/BmrU family lipid kinase"/>
    <property type="match status" value="1"/>
</dbReference>
<keyword evidence="2" id="KW-0547">Nucleotide-binding</keyword>
<dbReference type="Pfam" id="PF19279">
    <property type="entry name" value="YegS_C"/>
    <property type="match status" value="1"/>
</dbReference>